<dbReference type="Proteomes" id="UP001161325">
    <property type="component" value="Unassembled WGS sequence"/>
</dbReference>
<keyword evidence="3" id="KW-1185">Reference proteome</keyword>
<organism evidence="2 3">
    <name type="scientific">Roseisolibacter agri</name>
    <dbReference type="NCBI Taxonomy" id="2014610"/>
    <lineage>
        <taxon>Bacteria</taxon>
        <taxon>Pseudomonadati</taxon>
        <taxon>Gemmatimonadota</taxon>
        <taxon>Gemmatimonadia</taxon>
        <taxon>Gemmatimonadales</taxon>
        <taxon>Gemmatimonadaceae</taxon>
        <taxon>Roseisolibacter</taxon>
    </lineage>
</organism>
<feature type="region of interest" description="Disordered" evidence="1">
    <location>
        <begin position="93"/>
        <end position="117"/>
    </location>
</feature>
<accession>A0AA37V2Z5</accession>
<dbReference type="RefSeq" id="WP_284352984.1">
    <property type="nucleotide sequence ID" value="NZ_BRXS01000015.1"/>
</dbReference>
<dbReference type="AlphaFoldDB" id="A0AA37V2Z5"/>
<sequence>MSDQMTTAATAGARPPRPGRITVEESFLDLIDQVAYGDLETWRKLYAAAQADPAFRQAVARAAGLVDPDFANAGHLWRALVERMPPVQTRPRWAATAEAAGEPVCTGPTSGVARRGR</sequence>
<comment type="caution">
    <text evidence="2">The sequence shown here is derived from an EMBL/GenBank/DDBJ whole genome shotgun (WGS) entry which is preliminary data.</text>
</comment>
<evidence type="ECO:0000313" key="2">
    <source>
        <dbReference type="EMBL" id="GLC28585.1"/>
    </source>
</evidence>
<gene>
    <name evidence="2" type="ORF">rosag_50980</name>
</gene>
<protein>
    <submittedName>
        <fullName evidence="2">Uncharacterized protein</fullName>
    </submittedName>
</protein>
<name>A0AA37V2Z5_9BACT</name>
<dbReference type="EMBL" id="BRXS01000015">
    <property type="protein sequence ID" value="GLC28585.1"/>
    <property type="molecule type" value="Genomic_DNA"/>
</dbReference>
<evidence type="ECO:0000313" key="3">
    <source>
        <dbReference type="Proteomes" id="UP001161325"/>
    </source>
</evidence>
<proteinExistence type="predicted"/>
<reference evidence="2" key="1">
    <citation type="submission" date="2022-08" db="EMBL/GenBank/DDBJ databases">
        <title>Draft genome sequencing of Roseisolibacter agri AW1220.</title>
        <authorList>
            <person name="Tobiishi Y."/>
            <person name="Tonouchi A."/>
        </authorList>
    </citation>
    <scope>NUCLEOTIDE SEQUENCE</scope>
    <source>
        <strain evidence="2">AW1220</strain>
    </source>
</reference>
<evidence type="ECO:0000256" key="1">
    <source>
        <dbReference type="SAM" id="MobiDB-lite"/>
    </source>
</evidence>